<comment type="caution">
    <text evidence="6">The sequence shown here is derived from an EMBL/GenBank/DDBJ whole genome shotgun (WGS) entry which is preliminary data.</text>
</comment>
<feature type="domain" description="FAD-dependent oxidoreductase 2 FAD-binding" evidence="5">
    <location>
        <begin position="8"/>
        <end position="465"/>
    </location>
</feature>
<name>A0ABW3ED92_9LACO</name>
<evidence type="ECO:0000256" key="2">
    <source>
        <dbReference type="ARBA" id="ARBA00022630"/>
    </source>
</evidence>
<evidence type="ECO:0000256" key="4">
    <source>
        <dbReference type="ARBA" id="ARBA00023002"/>
    </source>
</evidence>
<dbReference type="Gene3D" id="3.50.50.60">
    <property type="entry name" value="FAD/NAD(P)-binding domain"/>
    <property type="match status" value="1"/>
</dbReference>
<evidence type="ECO:0000256" key="3">
    <source>
        <dbReference type="ARBA" id="ARBA00022827"/>
    </source>
</evidence>
<dbReference type="SUPFAM" id="SSF56425">
    <property type="entry name" value="Succinate dehydrogenase/fumarate reductase flavoprotein, catalytic domain"/>
    <property type="match status" value="1"/>
</dbReference>
<protein>
    <submittedName>
        <fullName evidence="6">FAD-dependent oxidoreductase</fullName>
    </submittedName>
</protein>
<keyword evidence="2" id="KW-0285">Flavoprotein</keyword>
<accession>A0ABW3ED92</accession>
<keyword evidence="3" id="KW-0274">FAD</keyword>
<sequence length="504" mass="54605">MKKIETQVVVIGSGSSGISAAMQLVEHHVSFVLLEKGDKIGGAGKFGAHGVYGVDSADQKKQHVNYHFSEALQDMTQQSHYLVNGPLISRVLKKSATTIDWMKQFGLATSLTPNAQPAHLNDQPIYHEFDSFAERLTAWDKMAAIAKKAGNQILTETAGIDLDYGVNGLKAVIARHKDEGPIRITCQAVIIGDGGYPGNPEMMRTAFKDADELMNLGERKATGDGIAMVQRIGGDTQHNPILFAHGCAPSFNVNPMKRQNAVEALTNLPLLWVNKIGQRFTNEEVVYDFAQWGNVAHAEGGYYYLIFDQKTVADFKQQQVNWEDAFSRQFTEPGNKPILTVGPLTTLEQDIDQVIAAGDAVKADSVAALAEKINVPAVQLQQTLATYNQAIADQADSQFAKQTKFLQFNVAAGPFYAVKERCAILGTLNGVNVNADLEALRADRTPIKGVYVVGNNANGLYSDAYSNFEGIANGFAWISGRLAADGAAHYLAAQAAAKDVVTQQ</sequence>
<keyword evidence="4" id="KW-0560">Oxidoreductase</keyword>
<dbReference type="RefSeq" id="WP_137638633.1">
    <property type="nucleotide sequence ID" value="NZ_BJDN01000032.1"/>
</dbReference>
<dbReference type="PANTHER" id="PTHR43400:SF7">
    <property type="entry name" value="FAD-DEPENDENT OXIDOREDUCTASE 2 FAD BINDING DOMAIN-CONTAINING PROTEIN"/>
    <property type="match status" value="1"/>
</dbReference>
<dbReference type="InterPro" id="IPR050315">
    <property type="entry name" value="FAD-oxidoreductase_2"/>
</dbReference>
<proteinExistence type="predicted"/>
<evidence type="ECO:0000256" key="1">
    <source>
        <dbReference type="ARBA" id="ARBA00001974"/>
    </source>
</evidence>
<dbReference type="InterPro" id="IPR003953">
    <property type="entry name" value="FAD-dep_OxRdtase_2_FAD-bd"/>
</dbReference>
<organism evidence="6 7">
    <name type="scientific">Loigolactobacillus binensis</name>
    <dbReference type="NCBI Taxonomy" id="2559922"/>
    <lineage>
        <taxon>Bacteria</taxon>
        <taxon>Bacillati</taxon>
        <taxon>Bacillota</taxon>
        <taxon>Bacilli</taxon>
        <taxon>Lactobacillales</taxon>
        <taxon>Lactobacillaceae</taxon>
        <taxon>Loigolactobacillus</taxon>
    </lineage>
</organism>
<dbReference type="Gene3D" id="3.90.700.10">
    <property type="entry name" value="Succinate dehydrogenase/fumarate reductase flavoprotein, catalytic domain"/>
    <property type="match status" value="1"/>
</dbReference>
<dbReference type="InterPro" id="IPR027477">
    <property type="entry name" value="Succ_DH/fumarate_Rdtase_cat_sf"/>
</dbReference>
<dbReference type="Proteomes" id="UP001597104">
    <property type="component" value="Unassembled WGS sequence"/>
</dbReference>
<dbReference type="SUPFAM" id="SSF51905">
    <property type="entry name" value="FAD/NAD(P)-binding domain"/>
    <property type="match status" value="1"/>
</dbReference>
<dbReference type="PRINTS" id="PR00411">
    <property type="entry name" value="PNDRDTASEI"/>
</dbReference>
<comment type="cofactor">
    <cofactor evidence="1">
        <name>FAD</name>
        <dbReference type="ChEBI" id="CHEBI:57692"/>
    </cofactor>
</comment>
<gene>
    <name evidence="6" type="ORF">ACFQZ7_11120</name>
</gene>
<evidence type="ECO:0000259" key="5">
    <source>
        <dbReference type="Pfam" id="PF00890"/>
    </source>
</evidence>
<reference evidence="7" key="1">
    <citation type="journal article" date="2019" name="Int. J. Syst. Evol. Microbiol.">
        <title>The Global Catalogue of Microorganisms (GCM) 10K type strain sequencing project: providing services to taxonomists for standard genome sequencing and annotation.</title>
        <authorList>
            <consortium name="The Broad Institute Genomics Platform"/>
            <consortium name="The Broad Institute Genome Sequencing Center for Infectious Disease"/>
            <person name="Wu L."/>
            <person name="Ma J."/>
        </authorList>
    </citation>
    <scope>NUCLEOTIDE SEQUENCE [LARGE SCALE GENOMIC DNA]</scope>
    <source>
        <strain evidence="7">CCM 8925</strain>
    </source>
</reference>
<evidence type="ECO:0000313" key="7">
    <source>
        <dbReference type="Proteomes" id="UP001597104"/>
    </source>
</evidence>
<dbReference type="EMBL" id="JBHTIO010000051">
    <property type="protein sequence ID" value="MFD0898271.1"/>
    <property type="molecule type" value="Genomic_DNA"/>
</dbReference>
<dbReference type="InterPro" id="IPR036188">
    <property type="entry name" value="FAD/NAD-bd_sf"/>
</dbReference>
<dbReference type="PANTHER" id="PTHR43400">
    <property type="entry name" value="FUMARATE REDUCTASE"/>
    <property type="match status" value="1"/>
</dbReference>
<keyword evidence="7" id="KW-1185">Reference proteome</keyword>
<evidence type="ECO:0000313" key="6">
    <source>
        <dbReference type="EMBL" id="MFD0898271.1"/>
    </source>
</evidence>
<dbReference type="Pfam" id="PF00890">
    <property type="entry name" value="FAD_binding_2"/>
    <property type="match status" value="1"/>
</dbReference>